<keyword evidence="6" id="KW-1185">Reference proteome</keyword>
<evidence type="ECO:0000259" key="4">
    <source>
        <dbReference type="PROSITE" id="PS51671"/>
    </source>
</evidence>
<accession>A0A7R6PM40</accession>
<dbReference type="RefSeq" id="WP_201328970.1">
    <property type="nucleotide sequence ID" value="NZ_AP017470.1"/>
</dbReference>
<dbReference type="PANTHER" id="PTHR43080:SF2">
    <property type="entry name" value="CBS DOMAIN-CONTAINING PROTEIN"/>
    <property type="match status" value="1"/>
</dbReference>
<dbReference type="InterPro" id="IPR046342">
    <property type="entry name" value="CBS_dom_sf"/>
</dbReference>
<protein>
    <submittedName>
        <fullName evidence="5">Acetoin utilization protein AcuB</fullName>
    </submittedName>
</protein>
<dbReference type="Proteomes" id="UP000595564">
    <property type="component" value="Chromosome"/>
</dbReference>
<dbReference type="PANTHER" id="PTHR43080">
    <property type="entry name" value="CBS DOMAIN-CONTAINING PROTEIN CBSX3, MITOCHONDRIAL"/>
    <property type="match status" value="1"/>
</dbReference>
<dbReference type="PROSITE" id="PS51671">
    <property type="entry name" value="ACT"/>
    <property type="match status" value="1"/>
</dbReference>
<evidence type="ECO:0000313" key="6">
    <source>
        <dbReference type="Proteomes" id="UP000595564"/>
    </source>
</evidence>
<dbReference type="InterPro" id="IPR051257">
    <property type="entry name" value="Diverse_CBS-Domain"/>
</dbReference>
<dbReference type="InterPro" id="IPR045865">
    <property type="entry name" value="ACT-like_dom_sf"/>
</dbReference>
<evidence type="ECO:0000256" key="2">
    <source>
        <dbReference type="PROSITE-ProRule" id="PRU00703"/>
    </source>
</evidence>
<reference evidence="5 6" key="1">
    <citation type="journal article" date="2012" name="Extremophiles">
        <title>Thermotomaculum hydrothermale gen. nov., sp. nov., a novel heterotrophic thermophile within the phylum Acidobacteria from a deep-sea hydrothermal vent chimney in the Southern Okinawa Trough.</title>
        <authorList>
            <person name="Izumi H."/>
            <person name="Nunoura T."/>
            <person name="Miyazaki M."/>
            <person name="Mino S."/>
            <person name="Toki T."/>
            <person name="Takai K."/>
            <person name="Sako Y."/>
            <person name="Sawabe T."/>
            <person name="Nakagawa S."/>
        </authorList>
    </citation>
    <scope>NUCLEOTIDE SEQUENCE [LARGE SCALE GENOMIC DNA]</scope>
    <source>
        <strain evidence="5 6">AC55</strain>
    </source>
</reference>
<dbReference type="PROSITE" id="PS51371">
    <property type="entry name" value="CBS"/>
    <property type="match status" value="2"/>
</dbReference>
<dbReference type="InterPro" id="IPR002912">
    <property type="entry name" value="ACT_dom"/>
</dbReference>
<dbReference type="SUPFAM" id="SSF55021">
    <property type="entry name" value="ACT-like"/>
    <property type="match status" value="1"/>
</dbReference>
<dbReference type="InterPro" id="IPR000644">
    <property type="entry name" value="CBS_dom"/>
</dbReference>
<proteinExistence type="predicted"/>
<dbReference type="Gene3D" id="3.30.2130.10">
    <property type="entry name" value="VC0802-like"/>
    <property type="match status" value="1"/>
</dbReference>
<dbReference type="Pfam" id="PF00571">
    <property type="entry name" value="CBS"/>
    <property type="match status" value="2"/>
</dbReference>
<feature type="domain" description="CBS" evidence="3">
    <location>
        <begin position="74"/>
        <end position="133"/>
    </location>
</feature>
<organism evidence="5 6">
    <name type="scientific">Thermotomaculum hydrothermale</name>
    <dbReference type="NCBI Taxonomy" id="981385"/>
    <lineage>
        <taxon>Bacteria</taxon>
        <taxon>Pseudomonadati</taxon>
        <taxon>Acidobacteriota</taxon>
        <taxon>Holophagae</taxon>
        <taxon>Thermotomaculales</taxon>
        <taxon>Thermotomaculaceae</taxon>
        <taxon>Thermotomaculum</taxon>
    </lineage>
</organism>
<sequence>MLVKEIMNKSPKLINSNTKLCEAYEIMQKNGIRHLPVIENGKLVGVVTDRDLRLATSRLAKKPFNPEDEVKKVMSSPVQTINANDPVEQAVRIMRELKIGCLPVIEGGEIVGLITVSDILDAMLKLIGINLPSGRLDLRMENRPGQLAKLANLLAEKNINIHSILTYPENGKRSRLILRVGTMEIRPLAKEICNLGIEVVWPPKISCVK</sequence>
<dbReference type="CDD" id="cd04584">
    <property type="entry name" value="CBS_pair_AcuB_like"/>
    <property type="match status" value="1"/>
</dbReference>
<evidence type="ECO:0000313" key="5">
    <source>
        <dbReference type="EMBL" id="BBB32617.1"/>
    </source>
</evidence>
<evidence type="ECO:0000256" key="1">
    <source>
        <dbReference type="ARBA" id="ARBA00023122"/>
    </source>
</evidence>
<feature type="domain" description="CBS" evidence="3">
    <location>
        <begin position="7"/>
        <end position="67"/>
    </location>
</feature>
<dbReference type="SMART" id="SM00116">
    <property type="entry name" value="CBS"/>
    <property type="match status" value="2"/>
</dbReference>
<evidence type="ECO:0000259" key="3">
    <source>
        <dbReference type="PROSITE" id="PS51371"/>
    </source>
</evidence>
<feature type="domain" description="ACT" evidence="4">
    <location>
        <begin position="135"/>
        <end position="208"/>
    </location>
</feature>
<dbReference type="Pfam" id="PF01842">
    <property type="entry name" value="ACT"/>
    <property type="match status" value="1"/>
</dbReference>
<keyword evidence="1 2" id="KW-0129">CBS domain</keyword>
<gene>
    <name evidence="5" type="primary">acuB</name>
    <name evidence="5" type="ORF">TTHT_1079</name>
</gene>
<dbReference type="Gene3D" id="3.10.580.10">
    <property type="entry name" value="CBS-domain"/>
    <property type="match status" value="1"/>
</dbReference>
<name>A0A7R6PM40_9BACT</name>
<dbReference type="SUPFAM" id="SSF54631">
    <property type="entry name" value="CBS-domain pair"/>
    <property type="match status" value="1"/>
</dbReference>
<dbReference type="AlphaFoldDB" id="A0A7R6PM40"/>
<dbReference type="EMBL" id="AP017470">
    <property type="protein sequence ID" value="BBB32617.1"/>
    <property type="molecule type" value="Genomic_DNA"/>
</dbReference>
<dbReference type="KEGG" id="thyd:TTHT_1079"/>